<reference evidence="2" key="1">
    <citation type="submission" date="2019-02" db="EMBL/GenBank/DDBJ databases">
        <authorList>
            <person name="Li S.-H."/>
        </authorList>
    </citation>
    <scope>NUCLEOTIDE SEQUENCE</scope>
    <source>
        <strain evidence="2">IMCC8485</strain>
    </source>
</reference>
<evidence type="ECO:0000313" key="3">
    <source>
        <dbReference type="Proteomes" id="UP001143307"/>
    </source>
</evidence>
<keyword evidence="1" id="KW-0472">Membrane</keyword>
<keyword evidence="3" id="KW-1185">Reference proteome</keyword>
<dbReference type="RefSeq" id="WP_279251966.1">
    <property type="nucleotide sequence ID" value="NZ_SHNP01000002.1"/>
</dbReference>
<keyword evidence="1" id="KW-0812">Transmembrane</keyword>
<gene>
    <name evidence="2" type="ORF">EYC87_05315</name>
</gene>
<accession>A0ABT3SSN2</accession>
<dbReference type="Proteomes" id="UP001143307">
    <property type="component" value="Unassembled WGS sequence"/>
</dbReference>
<feature type="transmembrane region" description="Helical" evidence="1">
    <location>
        <begin position="59"/>
        <end position="76"/>
    </location>
</feature>
<organism evidence="2 3">
    <name type="scientific">Candidatus Seongchinamella marina</name>
    <dbReference type="NCBI Taxonomy" id="2518990"/>
    <lineage>
        <taxon>Bacteria</taxon>
        <taxon>Pseudomonadati</taxon>
        <taxon>Pseudomonadota</taxon>
        <taxon>Gammaproteobacteria</taxon>
        <taxon>Cellvibrionales</taxon>
        <taxon>Halieaceae</taxon>
        <taxon>Seongchinamella</taxon>
    </lineage>
</organism>
<name>A0ABT3SSN2_9GAMM</name>
<feature type="transmembrane region" description="Helical" evidence="1">
    <location>
        <begin position="28"/>
        <end position="47"/>
    </location>
</feature>
<proteinExistence type="predicted"/>
<evidence type="ECO:0008006" key="4">
    <source>
        <dbReference type="Google" id="ProtNLM"/>
    </source>
</evidence>
<feature type="transmembrane region" description="Helical" evidence="1">
    <location>
        <begin position="104"/>
        <end position="125"/>
    </location>
</feature>
<evidence type="ECO:0000313" key="2">
    <source>
        <dbReference type="EMBL" id="MCX2973003.1"/>
    </source>
</evidence>
<evidence type="ECO:0000256" key="1">
    <source>
        <dbReference type="SAM" id="Phobius"/>
    </source>
</evidence>
<keyword evidence="1" id="KW-1133">Transmembrane helix</keyword>
<dbReference type="EMBL" id="SHNP01000002">
    <property type="protein sequence ID" value="MCX2973003.1"/>
    <property type="molecule type" value="Genomic_DNA"/>
</dbReference>
<sequence>MDTTTDTVELAEQHDEALDKALGRIKNGWIAAIISMVMTLAISLYAASTGGMVFEYYNAWMLIDVVLIAAMAWGIYKKNRAAATTMFVYFIASKMMLITETGRMQGALMSFVMLWFYFQAMVGTFQYHKLTKKV</sequence>
<comment type="caution">
    <text evidence="2">The sequence shown here is derived from an EMBL/GenBank/DDBJ whole genome shotgun (WGS) entry which is preliminary data.</text>
</comment>
<protein>
    <recommendedName>
        <fullName evidence="4">Nicotinamide riboside transporter PnuC</fullName>
    </recommendedName>
</protein>